<reference evidence="2" key="1">
    <citation type="journal article" date="2019" name="Int. J. Syst. Evol. Microbiol.">
        <title>The Global Catalogue of Microorganisms (GCM) 10K type strain sequencing project: providing services to taxonomists for standard genome sequencing and annotation.</title>
        <authorList>
            <consortium name="The Broad Institute Genomics Platform"/>
            <consortium name="The Broad Institute Genome Sequencing Center for Infectious Disease"/>
            <person name="Wu L."/>
            <person name="Ma J."/>
        </authorList>
    </citation>
    <scope>NUCLEOTIDE SEQUENCE [LARGE SCALE GENOMIC DNA]</scope>
    <source>
        <strain evidence="2">JCM 16928</strain>
    </source>
</reference>
<comment type="caution">
    <text evidence="1">The sequence shown here is derived from an EMBL/GenBank/DDBJ whole genome shotgun (WGS) entry which is preliminary data.</text>
</comment>
<dbReference type="EMBL" id="BAABAA010000001">
    <property type="protein sequence ID" value="GAA3538572.1"/>
    <property type="molecule type" value="Genomic_DNA"/>
</dbReference>
<protein>
    <submittedName>
        <fullName evidence="1">Uncharacterized protein</fullName>
    </submittedName>
</protein>
<evidence type="ECO:0000313" key="1">
    <source>
        <dbReference type="EMBL" id="GAA3538572.1"/>
    </source>
</evidence>
<organism evidence="1 2">
    <name type="scientific">Kribbella ginsengisoli</name>
    <dbReference type="NCBI Taxonomy" id="363865"/>
    <lineage>
        <taxon>Bacteria</taxon>
        <taxon>Bacillati</taxon>
        <taxon>Actinomycetota</taxon>
        <taxon>Actinomycetes</taxon>
        <taxon>Propionibacteriales</taxon>
        <taxon>Kribbellaceae</taxon>
        <taxon>Kribbella</taxon>
    </lineage>
</organism>
<proteinExistence type="predicted"/>
<sequence length="104" mass="11331">MSRCPGVMLPAGSVRHEYRWVLMIRNGPYRLCTPVEVRTLPAGYAVMFVTWGGNGSGGAVTAVDGSAVVSRKVTASRAVLSRILGRMRKRLAGRVRPSQLFEKV</sequence>
<gene>
    <name evidence="1" type="ORF">GCM10022235_02530</name>
</gene>
<name>A0ABP6VMZ8_9ACTN</name>
<evidence type="ECO:0000313" key="2">
    <source>
        <dbReference type="Proteomes" id="UP001501222"/>
    </source>
</evidence>
<dbReference type="Proteomes" id="UP001501222">
    <property type="component" value="Unassembled WGS sequence"/>
</dbReference>
<keyword evidence="2" id="KW-1185">Reference proteome</keyword>
<accession>A0ABP6VMZ8</accession>